<dbReference type="OrthoDB" id="248923at2759"/>
<protein>
    <recommendedName>
        <fullName evidence="1">non-specific serine/threonine protein kinase</fullName>
        <ecNumber evidence="1">2.7.11.1</ecNumber>
    </recommendedName>
</protein>
<accession>A0A9P0VZW7</accession>
<comment type="catalytic activity">
    <reaction evidence="7">
        <text>L-threonyl-[protein] + ATP = O-phospho-L-threonyl-[protein] + ADP + H(+)</text>
        <dbReference type="Rhea" id="RHEA:46608"/>
        <dbReference type="Rhea" id="RHEA-COMP:11060"/>
        <dbReference type="Rhea" id="RHEA-COMP:11605"/>
        <dbReference type="ChEBI" id="CHEBI:15378"/>
        <dbReference type="ChEBI" id="CHEBI:30013"/>
        <dbReference type="ChEBI" id="CHEBI:30616"/>
        <dbReference type="ChEBI" id="CHEBI:61977"/>
        <dbReference type="ChEBI" id="CHEBI:456216"/>
        <dbReference type="EC" id="2.7.11.1"/>
    </reaction>
</comment>
<evidence type="ECO:0000256" key="9">
    <source>
        <dbReference type="PROSITE-ProRule" id="PRU10141"/>
    </source>
</evidence>
<dbReference type="EC" id="2.7.11.1" evidence="1"/>
<dbReference type="GO" id="GO:0005794">
    <property type="term" value="C:Golgi apparatus"/>
    <property type="evidence" value="ECO:0007669"/>
    <property type="project" value="TreeGrafter"/>
</dbReference>
<dbReference type="InterPro" id="IPR000719">
    <property type="entry name" value="Prot_kinase_dom"/>
</dbReference>
<feature type="domain" description="Protein kinase" evidence="11">
    <location>
        <begin position="30"/>
        <end position="349"/>
    </location>
</feature>
<dbReference type="PROSITE" id="PS00107">
    <property type="entry name" value="PROTEIN_KINASE_ATP"/>
    <property type="match status" value="1"/>
</dbReference>
<keyword evidence="2 10" id="KW-0723">Serine/threonine-protein kinase</keyword>
<dbReference type="Proteomes" id="UP000837801">
    <property type="component" value="Unassembled WGS sequence"/>
</dbReference>
<dbReference type="GO" id="GO:0032889">
    <property type="term" value="P:regulation of vacuole fusion, non-autophagic"/>
    <property type="evidence" value="ECO:0007669"/>
    <property type="project" value="TreeGrafter"/>
</dbReference>
<evidence type="ECO:0000259" key="11">
    <source>
        <dbReference type="PROSITE" id="PS50011"/>
    </source>
</evidence>
<evidence type="ECO:0000313" key="12">
    <source>
        <dbReference type="EMBL" id="CAH2354027.1"/>
    </source>
</evidence>
<comment type="similarity">
    <text evidence="10">Belongs to the protein kinase superfamily.</text>
</comment>
<dbReference type="InterPro" id="IPR052239">
    <property type="entry name" value="Ser/Thr-specific_kinases"/>
</dbReference>
<name>A0A9P0VZW7_9ASCO</name>
<dbReference type="PANTHER" id="PTHR45998:SF2">
    <property type="entry name" value="SERINE_THREONINE-PROTEIN KINASE 16"/>
    <property type="match status" value="1"/>
</dbReference>
<organism evidence="12 13">
    <name type="scientific">[Candida] railenensis</name>
    <dbReference type="NCBI Taxonomy" id="45579"/>
    <lineage>
        <taxon>Eukaryota</taxon>
        <taxon>Fungi</taxon>
        <taxon>Dikarya</taxon>
        <taxon>Ascomycota</taxon>
        <taxon>Saccharomycotina</taxon>
        <taxon>Pichiomycetes</taxon>
        <taxon>Debaryomycetaceae</taxon>
        <taxon>Kurtzmaniella</taxon>
    </lineage>
</organism>
<keyword evidence="4 9" id="KW-0547">Nucleotide-binding</keyword>
<dbReference type="PROSITE" id="PS50011">
    <property type="entry name" value="PROTEIN_KINASE_DOM"/>
    <property type="match status" value="1"/>
</dbReference>
<dbReference type="Gene3D" id="1.10.510.10">
    <property type="entry name" value="Transferase(Phosphotransferase) domain 1"/>
    <property type="match status" value="2"/>
</dbReference>
<dbReference type="InterPro" id="IPR011009">
    <property type="entry name" value="Kinase-like_dom_sf"/>
</dbReference>
<dbReference type="GO" id="GO:0004674">
    <property type="term" value="F:protein serine/threonine kinase activity"/>
    <property type="evidence" value="ECO:0007669"/>
    <property type="project" value="UniProtKB-KW"/>
</dbReference>
<evidence type="ECO:0000256" key="7">
    <source>
        <dbReference type="ARBA" id="ARBA00047899"/>
    </source>
</evidence>
<evidence type="ECO:0000256" key="4">
    <source>
        <dbReference type="ARBA" id="ARBA00022741"/>
    </source>
</evidence>
<keyword evidence="6 9" id="KW-0067">ATP-binding</keyword>
<proteinExistence type="inferred from homology"/>
<dbReference type="SMART" id="SM00220">
    <property type="entry name" value="S_TKc"/>
    <property type="match status" value="1"/>
</dbReference>
<evidence type="ECO:0000256" key="10">
    <source>
        <dbReference type="RuleBase" id="RU000304"/>
    </source>
</evidence>
<keyword evidence="13" id="KW-1185">Reference proteome</keyword>
<comment type="caution">
    <text evidence="12">The sequence shown here is derived from an EMBL/GenBank/DDBJ whole genome shotgun (WGS) entry which is preliminary data.</text>
</comment>
<dbReference type="InterPro" id="IPR017441">
    <property type="entry name" value="Protein_kinase_ATP_BS"/>
</dbReference>
<dbReference type="GO" id="GO:0005524">
    <property type="term" value="F:ATP binding"/>
    <property type="evidence" value="ECO:0007669"/>
    <property type="project" value="UniProtKB-UniRule"/>
</dbReference>
<keyword evidence="5 12" id="KW-0418">Kinase</keyword>
<evidence type="ECO:0000256" key="6">
    <source>
        <dbReference type="ARBA" id="ARBA00022840"/>
    </source>
</evidence>
<dbReference type="GO" id="GO:0030447">
    <property type="term" value="P:filamentous growth"/>
    <property type="evidence" value="ECO:0007669"/>
    <property type="project" value="UniProtKB-ARBA"/>
</dbReference>
<sequence length="353" mass="39294">MDLLLYTFSKCFPCFPNLSSPSVTINNAKYKIIRLLGEGGFSYVYLVSKGSSNSLYALKKIRCPFGGDESFKMALKEIRNYHRFTSSKTPYIIQSIDESVVDESDGSKTIYVILPYFEQSLQDIINRNVLNNTSMAEEEVVRIFIGICRGLQAMHKYKTYGTGVEEEEDALLLPGTAGEEDEGEFTMNGGEMSEMIPFAHRDLKPANVMLPSTDGIPVLVDLGSCSKARIQVRSRQQALSLTDFAQEHCTLPYRAPELLDVATGSTIDESTDIWSLGCVLYACMYGFSPFEKLELDEGANLNLAISQCKYNIPNSGEYSEGLKSLIGKCLRLKSSERPTIDEILEDALQLSRS</sequence>
<dbReference type="EMBL" id="CAKXYY010000014">
    <property type="protein sequence ID" value="CAH2354027.1"/>
    <property type="molecule type" value="Genomic_DNA"/>
</dbReference>
<dbReference type="PANTHER" id="PTHR45998">
    <property type="entry name" value="SERINE/THREONINE-PROTEIN KINASE 16"/>
    <property type="match status" value="1"/>
</dbReference>
<evidence type="ECO:0000256" key="3">
    <source>
        <dbReference type="ARBA" id="ARBA00022679"/>
    </source>
</evidence>
<dbReference type="SUPFAM" id="SSF56112">
    <property type="entry name" value="Protein kinase-like (PK-like)"/>
    <property type="match status" value="1"/>
</dbReference>
<evidence type="ECO:0000313" key="13">
    <source>
        <dbReference type="Proteomes" id="UP000837801"/>
    </source>
</evidence>
<dbReference type="InterPro" id="IPR008271">
    <property type="entry name" value="Ser/Thr_kinase_AS"/>
</dbReference>
<gene>
    <name evidence="12" type="ORF">CLIB1423_14S00386</name>
</gene>
<feature type="binding site" evidence="9">
    <location>
        <position position="59"/>
    </location>
    <ligand>
        <name>ATP</name>
        <dbReference type="ChEBI" id="CHEBI:30616"/>
    </ligand>
</feature>
<evidence type="ECO:0000256" key="5">
    <source>
        <dbReference type="ARBA" id="ARBA00022777"/>
    </source>
</evidence>
<dbReference type="GO" id="GO:0006624">
    <property type="term" value="P:vacuolar protein processing"/>
    <property type="evidence" value="ECO:0007669"/>
    <property type="project" value="TreeGrafter"/>
</dbReference>
<keyword evidence="3" id="KW-0808">Transferase</keyword>
<evidence type="ECO:0000256" key="2">
    <source>
        <dbReference type="ARBA" id="ARBA00022527"/>
    </source>
</evidence>
<evidence type="ECO:0000256" key="8">
    <source>
        <dbReference type="ARBA" id="ARBA00048679"/>
    </source>
</evidence>
<dbReference type="Pfam" id="PF00069">
    <property type="entry name" value="Pkinase"/>
    <property type="match status" value="2"/>
</dbReference>
<dbReference type="AlphaFoldDB" id="A0A9P0VZW7"/>
<dbReference type="GO" id="GO:0005773">
    <property type="term" value="C:vacuole"/>
    <property type="evidence" value="ECO:0007669"/>
    <property type="project" value="GOC"/>
</dbReference>
<evidence type="ECO:0000256" key="1">
    <source>
        <dbReference type="ARBA" id="ARBA00012513"/>
    </source>
</evidence>
<dbReference type="PROSITE" id="PS00108">
    <property type="entry name" value="PROTEIN_KINASE_ST"/>
    <property type="match status" value="1"/>
</dbReference>
<reference evidence="12" key="1">
    <citation type="submission" date="2022-03" db="EMBL/GenBank/DDBJ databases">
        <authorList>
            <person name="Legras J.-L."/>
            <person name="Devillers H."/>
            <person name="Grondin C."/>
        </authorList>
    </citation>
    <scope>NUCLEOTIDE SEQUENCE</scope>
    <source>
        <strain evidence="12">CLIB 1423</strain>
    </source>
</reference>
<comment type="catalytic activity">
    <reaction evidence="8">
        <text>L-seryl-[protein] + ATP = O-phospho-L-seryl-[protein] + ADP + H(+)</text>
        <dbReference type="Rhea" id="RHEA:17989"/>
        <dbReference type="Rhea" id="RHEA-COMP:9863"/>
        <dbReference type="Rhea" id="RHEA-COMP:11604"/>
        <dbReference type="ChEBI" id="CHEBI:15378"/>
        <dbReference type="ChEBI" id="CHEBI:29999"/>
        <dbReference type="ChEBI" id="CHEBI:30616"/>
        <dbReference type="ChEBI" id="CHEBI:83421"/>
        <dbReference type="ChEBI" id="CHEBI:456216"/>
        <dbReference type="EC" id="2.7.11.1"/>
    </reaction>
</comment>